<protein>
    <recommendedName>
        <fullName evidence="3">DUF1330 domain-containing protein</fullName>
    </recommendedName>
</protein>
<dbReference type="Proteomes" id="UP001064933">
    <property type="component" value="Chromosome"/>
</dbReference>
<sequence>MVIGMAGQASAFENDVAVYLQELPKLLSQDEGKFALIGEAQLVSVHESEQQALTDGYERFGQHGFLVQQISGQDLEMAMHWHQACPF</sequence>
<evidence type="ECO:0000313" key="2">
    <source>
        <dbReference type="Proteomes" id="UP001064933"/>
    </source>
</evidence>
<dbReference type="RefSeq" id="WP_261758149.1">
    <property type="nucleotide sequence ID" value="NZ_CP104562.2"/>
</dbReference>
<reference evidence="1" key="1">
    <citation type="submission" date="2022-10" db="EMBL/GenBank/DDBJ databases">
        <title>Characterization and whole genome sequencing of a new Roseateles species, isolated from fresh water.</title>
        <authorList>
            <person name="Guliayeva D.Y."/>
            <person name="Akhremchuk A.E."/>
            <person name="Sikolenko M.A."/>
            <person name="Valentovich L.N."/>
            <person name="Sidarenka A.V."/>
        </authorList>
    </citation>
    <scope>NUCLEOTIDE SEQUENCE</scope>
    <source>
        <strain evidence="1">BIM B-1768</strain>
    </source>
</reference>
<evidence type="ECO:0000313" key="1">
    <source>
        <dbReference type="EMBL" id="UXH78361.1"/>
    </source>
</evidence>
<dbReference type="EMBL" id="CP104562">
    <property type="protein sequence ID" value="UXH78361.1"/>
    <property type="molecule type" value="Genomic_DNA"/>
</dbReference>
<evidence type="ECO:0008006" key="3">
    <source>
        <dbReference type="Google" id="ProtNLM"/>
    </source>
</evidence>
<keyword evidence="2" id="KW-1185">Reference proteome</keyword>
<gene>
    <name evidence="1" type="ORF">N4261_26000</name>
</gene>
<accession>A0ABY6AYV2</accession>
<organism evidence="1 2">
    <name type="scientific">Roseateles amylovorans</name>
    <dbReference type="NCBI Taxonomy" id="2978473"/>
    <lineage>
        <taxon>Bacteria</taxon>
        <taxon>Pseudomonadati</taxon>
        <taxon>Pseudomonadota</taxon>
        <taxon>Betaproteobacteria</taxon>
        <taxon>Burkholderiales</taxon>
        <taxon>Sphaerotilaceae</taxon>
        <taxon>Roseateles</taxon>
    </lineage>
</organism>
<proteinExistence type="predicted"/>
<name>A0ABY6AYV2_9BURK</name>